<evidence type="ECO:0000313" key="11">
    <source>
        <dbReference type="Proteomes" id="UP000265140"/>
    </source>
</evidence>
<dbReference type="InterPro" id="IPR055269">
    <property type="entry name" value="Alpha-crystallin/HSP_16"/>
</dbReference>
<dbReference type="InterPro" id="IPR002068">
    <property type="entry name" value="A-crystallin/Hsp20_dom"/>
</dbReference>
<keyword evidence="3 5" id="KW-0862">Zinc</keyword>
<dbReference type="GO" id="GO:0005212">
    <property type="term" value="F:structural constituent of eye lens"/>
    <property type="evidence" value="ECO:0007669"/>
    <property type="project" value="UniProtKB-KW"/>
</dbReference>
<dbReference type="GO" id="GO:0051082">
    <property type="term" value="F:unfolded protein binding"/>
    <property type="evidence" value="ECO:0007669"/>
    <property type="project" value="TreeGrafter"/>
</dbReference>
<dbReference type="GO" id="GO:0009408">
    <property type="term" value="P:response to heat"/>
    <property type="evidence" value="ECO:0007669"/>
    <property type="project" value="TreeGrafter"/>
</dbReference>
<reference evidence="10" key="3">
    <citation type="submission" date="2025-09" db="UniProtKB">
        <authorList>
            <consortium name="Ensembl"/>
        </authorList>
    </citation>
    <scope>IDENTIFICATION</scope>
</reference>
<accession>A0AAY5KZ40</accession>
<feature type="binding site" evidence="5">
    <location>
        <position position="101"/>
    </location>
    <ligand>
        <name>Zn(2+)</name>
        <dbReference type="ChEBI" id="CHEBI:29105"/>
        <label>1</label>
    </ligand>
</feature>
<dbReference type="PANTHER" id="PTHR45640">
    <property type="entry name" value="HEAT SHOCK PROTEIN HSP-12.2-RELATED"/>
    <property type="match status" value="1"/>
</dbReference>
<dbReference type="GO" id="GO:0005634">
    <property type="term" value="C:nucleus"/>
    <property type="evidence" value="ECO:0007669"/>
    <property type="project" value="TreeGrafter"/>
</dbReference>
<name>A0AAY5KZ40_ESOLU</name>
<dbReference type="GeneID" id="105008315"/>
<evidence type="ECO:0000256" key="7">
    <source>
        <dbReference type="RuleBase" id="RU003616"/>
    </source>
</evidence>
<evidence type="ECO:0000256" key="2">
    <source>
        <dbReference type="ARBA" id="ARBA00022723"/>
    </source>
</evidence>
<dbReference type="InterPro" id="IPR003090">
    <property type="entry name" value="Alpha-crystallin_N"/>
</dbReference>
<reference evidence="10 11" key="1">
    <citation type="submission" date="2020-02" db="EMBL/GenBank/DDBJ databases">
        <title>Esox lucius (northern pike) genome, fEsoLuc1, primary haplotype.</title>
        <authorList>
            <person name="Myers G."/>
            <person name="Karagic N."/>
            <person name="Meyer A."/>
            <person name="Pippel M."/>
            <person name="Reichard M."/>
            <person name="Winkler S."/>
            <person name="Tracey A."/>
            <person name="Sims Y."/>
            <person name="Howe K."/>
            <person name="Rhie A."/>
            <person name="Formenti G."/>
            <person name="Durbin R."/>
            <person name="Fedrigo O."/>
            <person name="Jarvis E.D."/>
        </authorList>
    </citation>
    <scope>NUCLEOTIDE SEQUENCE [LARGE SCALE GENOMIC DNA]</scope>
</reference>
<feature type="binding site" evidence="5">
    <location>
        <position position="155"/>
    </location>
    <ligand>
        <name>Zn(2+)</name>
        <dbReference type="ChEBI" id="CHEBI:29105"/>
        <label>1</label>
    </ligand>
</feature>
<dbReference type="SUPFAM" id="SSF49764">
    <property type="entry name" value="HSP20-like chaperones"/>
    <property type="match status" value="1"/>
</dbReference>
<evidence type="ECO:0000256" key="5">
    <source>
        <dbReference type="PIRSR" id="PIRSR036514-1"/>
    </source>
</evidence>
<feature type="compositionally biased region" description="Polar residues" evidence="8">
    <location>
        <begin position="153"/>
        <end position="165"/>
    </location>
</feature>
<reference evidence="10" key="2">
    <citation type="submission" date="2025-08" db="UniProtKB">
        <authorList>
            <consortium name="Ensembl"/>
        </authorList>
    </citation>
    <scope>IDENTIFICATION</scope>
</reference>
<dbReference type="CTD" id="3316"/>
<dbReference type="GeneTree" id="ENSGT00940000161288"/>
<protein>
    <submittedName>
        <fullName evidence="10">Heat shock protein, alpha-crystallin-related, b2</fullName>
    </submittedName>
</protein>
<evidence type="ECO:0000256" key="3">
    <source>
        <dbReference type="ARBA" id="ARBA00022833"/>
    </source>
</evidence>
<dbReference type="KEGG" id="els:105008315"/>
<dbReference type="GO" id="GO:0042026">
    <property type="term" value="P:protein refolding"/>
    <property type="evidence" value="ECO:0007669"/>
    <property type="project" value="TreeGrafter"/>
</dbReference>
<evidence type="ECO:0000256" key="6">
    <source>
        <dbReference type="PROSITE-ProRule" id="PRU00285"/>
    </source>
</evidence>
<dbReference type="AlphaFoldDB" id="A0AAY5KZ40"/>
<dbReference type="Ensembl" id="ENSELUT00000110347.1">
    <property type="protein sequence ID" value="ENSELUP00000094016.1"/>
    <property type="gene ID" value="ENSELUG00000043617.1"/>
</dbReference>
<dbReference type="PRINTS" id="PR00299">
    <property type="entry name" value="ACRYSTALLIN"/>
</dbReference>
<dbReference type="RefSeq" id="XP_010865894.1">
    <property type="nucleotide sequence ID" value="XM_010867592.3"/>
</dbReference>
<dbReference type="PANTHER" id="PTHR45640:SF27">
    <property type="entry name" value="HEAT SHOCK PROTEIN BETA-2"/>
    <property type="match status" value="1"/>
</dbReference>
<evidence type="ECO:0000256" key="8">
    <source>
        <dbReference type="SAM" id="MobiDB-lite"/>
    </source>
</evidence>
<dbReference type="Gene3D" id="2.60.40.790">
    <property type="match status" value="1"/>
</dbReference>
<dbReference type="GO" id="GO:0043066">
    <property type="term" value="P:negative regulation of apoptotic process"/>
    <property type="evidence" value="ECO:0007669"/>
    <property type="project" value="TreeGrafter"/>
</dbReference>
<dbReference type="GO" id="GO:0046872">
    <property type="term" value="F:metal ion binding"/>
    <property type="evidence" value="ECO:0007669"/>
    <property type="project" value="UniProtKB-KW"/>
</dbReference>
<comment type="similarity">
    <text evidence="4 6 7">Belongs to the small heat shock protein (HSP20) family.</text>
</comment>
<dbReference type="InterPro" id="IPR001436">
    <property type="entry name" value="Alpha-crystallin/sHSP_animal"/>
</dbReference>
<dbReference type="InterPro" id="IPR008978">
    <property type="entry name" value="HSP20-like_chaperone"/>
</dbReference>
<keyword evidence="11" id="KW-1185">Reference proteome</keyword>
<dbReference type="Proteomes" id="UP000265140">
    <property type="component" value="Chromosome 7"/>
</dbReference>
<evidence type="ECO:0000259" key="9">
    <source>
        <dbReference type="PROSITE" id="PS01031"/>
    </source>
</evidence>
<feature type="binding site" evidence="5">
    <location>
        <position position="108"/>
    </location>
    <ligand>
        <name>Zn(2+)</name>
        <dbReference type="ChEBI" id="CHEBI:29105"/>
        <label>1</label>
    </ligand>
</feature>
<dbReference type="Pfam" id="PF00011">
    <property type="entry name" value="HSP20"/>
    <property type="match status" value="1"/>
</dbReference>
<proteinExistence type="inferred from homology"/>
<feature type="domain" description="SHSP" evidence="9">
    <location>
        <begin position="53"/>
        <end position="162"/>
    </location>
</feature>
<evidence type="ECO:0000256" key="4">
    <source>
        <dbReference type="PIRNR" id="PIRNR036514"/>
    </source>
</evidence>
<dbReference type="Pfam" id="PF00525">
    <property type="entry name" value="Crystallin"/>
    <property type="match status" value="1"/>
</dbReference>
<evidence type="ECO:0000256" key="1">
    <source>
        <dbReference type="ARBA" id="ARBA00022613"/>
    </source>
</evidence>
<dbReference type="GO" id="GO:0005737">
    <property type="term" value="C:cytoplasm"/>
    <property type="evidence" value="ECO:0007669"/>
    <property type="project" value="TreeGrafter"/>
</dbReference>
<feature type="region of interest" description="Disordered" evidence="8">
    <location>
        <begin position="144"/>
        <end position="165"/>
    </location>
</feature>
<evidence type="ECO:0000313" key="10">
    <source>
        <dbReference type="Ensembl" id="ENSELUP00000094016.1"/>
    </source>
</evidence>
<sequence>MMADRAVPHAYPMSTRYELNTPSRIYDQNFGEALTPQDLLTPTLYHGYYVRPRITKQLGRGFSEVETESGQWRVRLDVCQFTPDEITVRTVDNLLEVIGNHAQRQDGHGFVSRSFTRTYVLPVGVDPLLLHTDLSHNGILCVSGPRTTPDPPSTHTLTIHTHTQD</sequence>
<dbReference type="PROSITE" id="PS01031">
    <property type="entry name" value="SHSP"/>
    <property type="match status" value="1"/>
</dbReference>
<keyword evidence="2 5" id="KW-0479">Metal-binding</keyword>
<dbReference type="PIRSF" id="PIRSF036514">
    <property type="entry name" value="Sm_HSP_B1"/>
    <property type="match status" value="1"/>
</dbReference>
<organism evidence="10 11">
    <name type="scientific">Esox lucius</name>
    <name type="common">Northern pike</name>
    <dbReference type="NCBI Taxonomy" id="8010"/>
    <lineage>
        <taxon>Eukaryota</taxon>
        <taxon>Metazoa</taxon>
        <taxon>Chordata</taxon>
        <taxon>Craniata</taxon>
        <taxon>Vertebrata</taxon>
        <taxon>Euteleostomi</taxon>
        <taxon>Actinopterygii</taxon>
        <taxon>Neopterygii</taxon>
        <taxon>Teleostei</taxon>
        <taxon>Protacanthopterygii</taxon>
        <taxon>Esociformes</taxon>
        <taxon>Esocidae</taxon>
        <taxon>Esox</taxon>
    </lineage>
</organism>
<keyword evidence="1" id="KW-0273">Eye lens protein</keyword>